<sequence length="133" mass="15004">MPIPKTPELIAEGERIKGLILDEAIAIHREYGPFLLENFYEKALAGRLRKHGLTVLEQVAISVEDHGNKIDLAFRLDLLVNNLVVVELKVAAQDNVAFHKQLITYLRLAKKPFGVLLNFGLPRLIDGYDQYAN</sequence>
<dbReference type="Pfam" id="PF13366">
    <property type="entry name" value="PDDEXK_3"/>
    <property type="match status" value="1"/>
</dbReference>
<accession>A0A9D1T2B5</accession>
<organism evidence="1 2">
    <name type="scientific">Candidatus Spyradenecus faecavium</name>
    <dbReference type="NCBI Taxonomy" id="2840947"/>
    <lineage>
        <taxon>Bacteria</taxon>
        <taxon>Pseudomonadati</taxon>
        <taxon>Lentisphaerota</taxon>
        <taxon>Lentisphaeria</taxon>
        <taxon>Lentisphaerales</taxon>
        <taxon>Lentisphaeraceae</taxon>
        <taxon>Lentisphaeraceae incertae sedis</taxon>
        <taxon>Candidatus Spyradenecus</taxon>
    </lineage>
</organism>
<dbReference type="InterPro" id="IPR026350">
    <property type="entry name" value="GxxExxY"/>
</dbReference>
<evidence type="ECO:0000313" key="2">
    <source>
        <dbReference type="Proteomes" id="UP000886845"/>
    </source>
</evidence>
<dbReference type="AlphaFoldDB" id="A0A9D1T2B5"/>
<dbReference type="NCBIfam" id="TIGR04256">
    <property type="entry name" value="GxxExxY"/>
    <property type="match status" value="1"/>
</dbReference>
<dbReference type="EMBL" id="DVOR01000005">
    <property type="protein sequence ID" value="HIV08504.1"/>
    <property type="molecule type" value="Genomic_DNA"/>
</dbReference>
<comment type="caution">
    <text evidence="1">The sequence shown here is derived from an EMBL/GenBank/DDBJ whole genome shotgun (WGS) entry which is preliminary data.</text>
</comment>
<dbReference type="Proteomes" id="UP000886845">
    <property type="component" value="Unassembled WGS sequence"/>
</dbReference>
<gene>
    <name evidence="1" type="ORF">IAC79_00110</name>
</gene>
<name>A0A9D1T2B5_9BACT</name>
<reference evidence="1" key="1">
    <citation type="submission" date="2020-10" db="EMBL/GenBank/DDBJ databases">
        <authorList>
            <person name="Gilroy R."/>
        </authorList>
    </citation>
    <scope>NUCLEOTIDE SEQUENCE</scope>
    <source>
        <strain evidence="1">35461</strain>
    </source>
</reference>
<reference evidence="1" key="2">
    <citation type="journal article" date="2021" name="PeerJ">
        <title>Extensive microbial diversity within the chicken gut microbiome revealed by metagenomics and culture.</title>
        <authorList>
            <person name="Gilroy R."/>
            <person name="Ravi A."/>
            <person name="Getino M."/>
            <person name="Pursley I."/>
            <person name="Horton D.L."/>
            <person name="Alikhan N.F."/>
            <person name="Baker D."/>
            <person name="Gharbi K."/>
            <person name="Hall N."/>
            <person name="Watson M."/>
            <person name="Adriaenssens E.M."/>
            <person name="Foster-Nyarko E."/>
            <person name="Jarju S."/>
            <person name="Secka A."/>
            <person name="Antonio M."/>
            <person name="Oren A."/>
            <person name="Chaudhuri R.R."/>
            <person name="La Ragione R."/>
            <person name="Hildebrand F."/>
            <person name="Pallen M.J."/>
        </authorList>
    </citation>
    <scope>NUCLEOTIDE SEQUENCE</scope>
    <source>
        <strain evidence="1">35461</strain>
    </source>
</reference>
<proteinExistence type="predicted"/>
<evidence type="ECO:0000313" key="1">
    <source>
        <dbReference type="EMBL" id="HIV08504.1"/>
    </source>
</evidence>
<protein>
    <submittedName>
        <fullName evidence="1">GxxExxY protein</fullName>
    </submittedName>
</protein>